<dbReference type="AlphaFoldDB" id="A0A844LZ40"/>
<dbReference type="CDD" id="cd01169">
    <property type="entry name" value="HMPP_kinase"/>
    <property type="match status" value="1"/>
</dbReference>
<dbReference type="EMBL" id="WFKQ01000002">
    <property type="protein sequence ID" value="MUG31979.1"/>
    <property type="molecule type" value="Genomic_DNA"/>
</dbReference>
<dbReference type="PANTHER" id="PTHR20858:SF17">
    <property type="entry name" value="HYDROXYMETHYLPYRIMIDINE_PHOSPHOMETHYLPYRIMIDINE KINASE THI20-RELATED"/>
    <property type="match status" value="1"/>
</dbReference>
<evidence type="ECO:0000256" key="5">
    <source>
        <dbReference type="ARBA" id="ARBA00022777"/>
    </source>
</evidence>
<evidence type="ECO:0000256" key="3">
    <source>
        <dbReference type="ARBA" id="ARBA00022679"/>
    </source>
</evidence>
<dbReference type="InterPro" id="IPR029056">
    <property type="entry name" value="Ribokinase-like"/>
</dbReference>
<evidence type="ECO:0000256" key="1">
    <source>
        <dbReference type="ARBA" id="ARBA00004948"/>
    </source>
</evidence>
<dbReference type="PANTHER" id="PTHR20858">
    <property type="entry name" value="PHOSPHOMETHYLPYRIMIDINE KINASE"/>
    <property type="match status" value="1"/>
</dbReference>
<dbReference type="NCBIfam" id="TIGR00097">
    <property type="entry name" value="HMP-P_kinase"/>
    <property type="match status" value="1"/>
</dbReference>
<gene>
    <name evidence="8" type="primary">thiD</name>
    <name evidence="8" type="ORF">GB996_04130</name>
</gene>
<evidence type="ECO:0000256" key="6">
    <source>
        <dbReference type="ARBA" id="ARBA00022840"/>
    </source>
</evidence>
<dbReference type="Proteomes" id="UP000442109">
    <property type="component" value="Unassembled WGS sequence"/>
</dbReference>
<organism evidence="8 9">
    <name type="scientific">Psychrobacter sanguinis</name>
    <dbReference type="NCBI Taxonomy" id="861445"/>
    <lineage>
        <taxon>Bacteria</taxon>
        <taxon>Pseudomonadati</taxon>
        <taxon>Pseudomonadota</taxon>
        <taxon>Gammaproteobacteria</taxon>
        <taxon>Moraxellales</taxon>
        <taxon>Moraxellaceae</taxon>
        <taxon>Psychrobacter</taxon>
    </lineage>
</organism>
<keyword evidence="4" id="KW-0547">Nucleotide-binding</keyword>
<dbReference type="FunFam" id="3.40.1190.20:FF:000003">
    <property type="entry name" value="Phosphomethylpyrimidine kinase ThiD"/>
    <property type="match status" value="1"/>
</dbReference>
<keyword evidence="3 8" id="KW-0808">Transferase</keyword>
<dbReference type="SUPFAM" id="SSF53613">
    <property type="entry name" value="Ribokinase-like"/>
    <property type="match status" value="1"/>
</dbReference>
<evidence type="ECO:0000256" key="2">
    <source>
        <dbReference type="ARBA" id="ARBA00012135"/>
    </source>
</evidence>
<protein>
    <recommendedName>
        <fullName evidence="2">hydroxymethylpyrimidine kinase</fullName>
        <ecNumber evidence="2">2.7.1.49</ecNumber>
    </recommendedName>
</protein>
<keyword evidence="9" id="KW-1185">Reference proteome</keyword>
<dbReference type="GO" id="GO:0005524">
    <property type="term" value="F:ATP binding"/>
    <property type="evidence" value="ECO:0007669"/>
    <property type="project" value="UniProtKB-KW"/>
</dbReference>
<dbReference type="InterPro" id="IPR004399">
    <property type="entry name" value="HMP/HMP-P_kinase_dom"/>
</dbReference>
<keyword evidence="5 8" id="KW-0418">Kinase</keyword>
<reference evidence="8 9" key="1">
    <citation type="journal article" date="2019" name="PLoS ONE">
        <title>Pup mortality in New Zealand sea lions (Phocarctos hookeri) at Enderby Island, Auckland Islands, 2013-18.</title>
        <authorList>
            <person name="Michael S.A."/>
            <person name="Hayman D.T.S."/>
            <person name="Gray R."/>
            <person name="Zhang J."/>
            <person name="Rogers L."/>
            <person name="Roe W.D."/>
        </authorList>
    </citation>
    <scope>NUCLEOTIDE SEQUENCE [LARGE SCALE GENOMIC DNA]</scope>
    <source>
        <strain evidence="8 9">SM868</strain>
    </source>
</reference>
<accession>A0A844LZ40</accession>
<evidence type="ECO:0000313" key="8">
    <source>
        <dbReference type="EMBL" id="MUG31979.1"/>
    </source>
</evidence>
<comment type="pathway">
    <text evidence="1">Cofactor biosynthesis; thiamine diphosphate biosynthesis.</text>
</comment>
<dbReference type="Pfam" id="PF08543">
    <property type="entry name" value="Phos_pyr_kin"/>
    <property type="match status" value="1"/>
</dbReference>
<name>A0A844LZ40_9GAMM</name>
<dbReference type="RefSeq" id="WP_011960101.1">
    <property type="nucleotide sequence ID" value="NZ_WFKQ01000002.1"/>
</dbReference>
<dbReference type="GO" id="GO:0009228">
    <property type="term" value="P:thiamine biosynthetic process"/>
    <property type="evidence" value="ECO:0007669"/>
    <property type="project" value="InterPro"/>
</dbReference>
<evidence type="ECO:0000313" key="9">
    <source>
        <dbReference type="Proteomes" id="UP000442109"/>
    </source>
</evidence>
<dbReference type="GO" id="GO:0005829">
    <property type="term" value="C:cytosol"/>
    <property type="evidence" value="ECO:0007669"/>
    <property type="project" value="TreeGrafter"/>
</dbReference>
<comment type="caution">
    <text evidence="8">The sequence shown here is derived from an EMBL/GenBank/DDBJ whole genome shotgun (WGS) entry which is preliminary data.</text>
</comment>
<feature type="domain" description="Pyridoxamine kinase/Phosphomethylpyrimidine kinase" evidence="7">
    <location>
        <begin position="12"/>
        <end position="256"/>
    </location>
</feature>
<dbReference type="InterPro" id="IPR013749">
    <property type="entry name" value="PM/HMP-P_kinase-1"/>
</dbReference>
<dbReference type="EC" id="2.7.1.49" evidence="2"/>
<dbReference type="Gene3D" id="3.40.1190.20">
    <property type="match status" value="1"/>
</dbReference>
<evidence type="ECO:0000256" key="4">
    <source>
        <dbReference type="ARBA" id="ARBA00022741"/>
    </source>
</evidence>
<sequence length="264" mass="27966">MIKNVLTIAGTDCTGGAGIQADIKAISANGSYAMSVITAVVAQNTQGVQQIQMMPTDLIRAQLDSVFSDVQVDAVKIGMLGTAEVIRCVAEALQTYQPTKVVLDPVMVAKSGDRLLDSDAVAALRELLLPQVGLITPNLPEAADLLGEAEATTREQMLEQAERLGVATFLKGGHLLNQPDSPDLLWVEGQSQWLEAARIATKNSHGTGCTLSAAIATFWSQGDSLSLACAKAKAYLTGALAHADELNVGHGHGPVHHFYAYYER</sequence>
<dbReference type="UniPathway" id="UPA00060">
    <property type="reaction ID" value="UER00138"/>
</dbReference>
<dbReference type="GO" id="GO:0009229">
    <property type="term" value="P:thiamine diphosphate biosynthetic process"/>
    <property type="evidence" value="ECO:0007669"/>
    <property type="project" value="UniProtKB-UniPathway"/>
</dbReference>
<proteinExistence type="predicted"/>
<dbReference type="GO" id="GO:0008972">
    <property type="term" value="F:phosphomethylpyrimidine kinase activity"/>
    <property type="evidence" value="ECO:0007669"/>
    <property type="project" value="InterPro"/>
</dbReference>
<keyword evidence="6" id="KW-0067">ATP-binding</keyword>
<evidence type="ECO:0000259" key="7">
    <source>
        <dbReference type="Pfam" id="PF08543"/>
    </source>
</evidence>
<dbReference type="GO" id="GO:0008902">
    <property type="term" value="F:hydroxymethylpyrimidine kinase activity"/>
    <property type="evidence" value="ECO:0007669"/>
    <property type="project" value="UniProtKB-EC"/>
</dbReference>